<proteinExistence type="predicted"/>
<dbReference type="AlphaFoldDB" id="A0A1J8RAE2"/>
<sequence length="170" mass="19050">MTTDPQSLFVHALLDEHNGGNPIIIDESLLSDYDSKVKLQPCQWNGCTMHLALEHKHVAKHLQQRHGINTSATSEETQKISCLWMGCSHVQMKPGNAARHVLSTHLEIKWICLTCRKEYTREDAFRRHTQEKVACQSARTVVSYGDGVREIDTGCINGGWSAGQNVLCIP</sequence>
<gene>
    <name evidence="1" type="ORF">AZE42_02507</name>
</gene>
<name>A0A1J8RAE2_9AGAM</name>
<reference evidence="1 2" key="1">
    <citation type="submission" date="2016-03" db="EMBL/GenBank/DDBJ databases">
        <title>Comparative genomics of the ectomycorrhizal sister species Rhizopogon vinicolor and Rhizopogon vesiculosus (Basidiomycota: Boletales) reveals a divergence of the mating type B locus.</title>
        <authorList>
            <person name="Mujic A.B."/>
            <person name="Kuo A."/>
            <person name="Tritt A."/>
            <person name="Lipzen A."/>
            <person name="Chen C."/>
            <person name="Johnson J."/>
            <person name="Sharma A."/>
            <person name="Barry K."/>
            <person name="Grigoriev I.V."/>
            <person name="Spatafora J.W."/>
        </authorList>
    </citation>
    <scope>NUCLEOTIDE SEQUENCE [LARGE SCALE GENOMIC DNA]</scope>
    <source>
        <strain evidence="1 2">AM-OR11-056</strain>
    </source>
</reference>
<evidence type="ECO:0000313" key="2">
    <source>
        <dbReference type="Proteomes" id="UP000183567"/>
    </source>
</evidence>
<keyword evidence="2" id="KW-1185">Reference proteome</keyword>
<evidence type="ECO:0000313" key="1">
    <source>
        <dbReference type="EMBL" id="OJA20844.1"/>
    </source>
</evidence>
<protein>
    <submittedName>
        <fullName evidence="1">Uncharacterized protein</fullName>
    </submittedName>
</protein>
<organism evidence="1 2">
    <name type="scientific">Rhizopogon vesiculosus</name>
    <dbReference type="NCBI Taxonomy" id="180088"/>
    <lineage>
        <taxon>Eukaryota</taxon>
        <taxon>Fungi</taxon>
        <taxon>Dikarya</taxon>
        <taxon>Basidiomycota</taxon>
        <taxon>Agaricomycotina</taxon>
        <taxon>Agaricomycetes</taxon>
        <taxon>Agaricomycetidae</taxon>
        <taxon>Boletales</taxon>
        <taxon>Suillineae</taxon>
        <taxon>Rhizopogonaceae</taxon>
        <taxon>Rhizopogon</taxon>
    </lineage>
</organism>
<dbReference type="OrthoDB" id="8922241at2759"/>
<dbReference type="Proteomes" id="UP000183567">
    <property type="component" value="Unassembled WGS sequence"/>
</dbReference>
<comment type="caution">
    <text evidence="1">The sequence shown here is derived from an EMBL/GenBank/DDBJ whole genome shotgun (WGS) entry which is preliminary data.</text>
</comment>
<dbReference type="EMBL" id="LVVM01000352">
    <property type="protein sequence ID" value="OJA20844.1"/>
    <property type="molecule type" value="Genomic_DNA"/>
</dbReference>
<accession>A0A1J8RAE2</accession>